<evidence type="ECO:0000313" key="3">
    <source>
        <dbReference type="WBParaSite" id="SSLN_0001746301-mRNA-1"/>
    </source>
</evidence>
<dbReference type="OrthoDB" id="422540at2759"/>
<evidence type="ECO:0000313" key="1">
    <source>
        <dbReference type="EMBL" id="VDM03207.1"/>
    </source>
</evidence>
<dbReference type="Proteomes" id="UP000275846">
    <property type="component" value="Unassembled WGS sequence"/>
</dbReference>
<reference evidence="1 2" key="2">
    <citation type="submission" date="2018-11" db="EMBL/GenBank/DDBJ databases">
        <authorList>
            <consortium name="Pathogen Informatics"/>
        </authorList>
    </citation>
    <scope>NUCLEOTIDE SEQUENCE [LARGE SCALE GENOMIC DNA]</scope>
    <source>
        <strain evidence="1 2">NST_G2</strain>
    </source>
</reference>
<reference evidence="3" key="1">
    <citation type="submission" date="2016-06" db="UniProtKB">
        <authorList>
            <consortium name="WormBaseParasite"/>
        </authorList>
    </citation>
    <scope>IDENTIFICATION</scope>
</reference>
<proteinExistence type="predicted"/>
<name>A0A183TK23_SCHSO</name>
<protein>
    <submittedName>
        <fullName evidence="3">Integrase_H2C2 domain-containing protein</fullName>
    </submittedName>
</protein>
<evidence type="ECO:0000313" key="2">
    <source>
        <dbReference type="Proteomes" id="UP000275846"/>
    </source>
</evidence>
<dbReference type="WBParaSite" id="SSLN_0001746301-mRNA-1">
    <property type="protein sequence ID" value="SSLN_0001746301-mRNA-1"/>
    <property type="gene ID" value="SSLN_0001746301"/>
</dbReference>
<sequence>MYPRGPANSQITSDICHIDESRDEVADTLFRPLIAHLQLSPWSDHAETAAERCRFGWPCDEDVSGHSILELLYCNLSTLARLPFVPPSLRPNVFASLHNRTHPGSQTTDTLVSDRCVWPGKPRAYKLGYGPVSEVDGAKFSGPKSPPSVPCMALVYSSVTSN</sequence>
<accession>A0A183TK23</accession>
<organism evidence="3">
    <name type="scientific">Schistocephalus solidus</name>
    <name type="common">Tapeworm</name>
    <dbReference type="NCBI Taxonomy" id="70667"/>
    <lineage>
        <taxon>Eukaryota</taxon>
        <taxon>Metazoa</taxon>
        <taxon>Spiralia</taxon>
        <taxon>Lophotrochozoa</taxon>
        <taxon>Platyhelminthes</taxon>
        <taxon>Cestoda</taxon>
        <taxon>Eucestoda</taxon>
        <taxon>Diphyllobothriidea</taxon>
        <taxon>Diphyllobothriidae</taxon>
        <taxon>Schistocephalus</taxon>
    </lineage>
</organism>
<keyword evidence="2" id="KW-1185">Reference proteome</keyword>
<gene>
    <name evidence="1" type="ORF">SSLN_LOCUS16821</name>
</gene>
<dbReference type="AlphaFoldDB" id="A0A183TK23"/>
<dbReference type="EMBL" id="UYSU01041580">
    <property type="protein sequence ID" value="VDM03207.1"/>
    <property type="molecule type" value="Genomic_DNA"/>
</dbReference>